<feature type="region of interest" description="Disordered" evidence="1">
    <location>
        <begin position="45"/>
        <end position="94"/>
    </location>
</feature>
<dbReference type="Proteomes" id="UP000467240">
    <property type="component" value="Unassembled WGS sequence"/>
</dbReference>
<reference evidence="3 4" key="1">
    <citation type="submission" date="2019-09" db="EMBL/GenBank/DDBJ databases">
        <title>Phylogeny of genus Pseudoclavibacter and closely related genus.</title>
        <authorList>
            <person name="Li Y."/>
        </authorList>
    </citation>
    <scope>NUCLEOTIDE SEQUENCE [LARGE SCALE GENOMIC DNA]</scope>
    <source>
        <strain evidence="3 4">DSM 23821</strain>
    </source>
</reference>
<protein>
    <submittedName>
        <fullName evidence="3">Zinc ribbon domain-containing protein</fullName>
    </submittedName>
</protein>
<proteinExistence type="predicted"/>
<dbReference type="EMBL" id="WBJZ01000002">
    <property type="protein sequence ID" value="KAB1662167.1"/>
    <property type="molecule type" value="Genomic_DNA"/>
</dbReference>
<evidence type="ECO:0000313" key="3">
    <source>
        <dbReference type="EMBL" id="KAB1662167.1"/>
    </source>
</evidence>
<comment type="caution">
    <text evidence="3">The sequence shown here is derived from an EMBL/GenBank/DDBJ whole genome shotgun (WGS) entry which is preliminary data.</text>
</comment>
<feature type="domain" description="Putative regulatory protein FmdB zinc ribbon" evidence="2">
    <location>
        <begin position="1"/>
        <end position="41"/>
    </location>
</feature>
<dbReference type="InterPro" id="IPR013429">
    <property type="entry name" value="Regulatory_FmdB_Zinc_ribbon"/>
</dbReference>
<dbReference type="OrthoDB" id="9792898at2"/>
<dbReference type="SMART" id="SM00834">
    <property type="entry name" value="CxxC_CXXC_SSSS"/>
    <property type="match status" value="1"/>
</dbReference>
<evidence type="ECO:0000313" key="4">
    <source>
        <dbReference type="Proteomes" id="UP000467240"/>
    </source>
</evidence>
<dbReference type="RefSeq" id="WP_158039088.1">
    <property type="nucleotide sequence ID" value="NZ_JACCFV010000001.1"/>
</dbReference>
<keyword evidence="4" id="KW-1185">Reference proteome</keyword>
<organism evidence="3 4">
    <name type="scientific">Pseudoclavibacter chungangensis</name>
    <dbReference type="NCBI Taxonomy" id="587635"/>
    <lineage>
        <taxon>Bacteria</taxon>
        <taxon>Bacillati</taxon>
        <taxon>Actinomycetota</taxon>
        <taxon>Actinomycetes</taxon>
        <taxon>Micrococcales</taxon>
        <taxon>Microbacteriaceae</taxon>
        <taxon>Pseudoclavibacter</taxon>
    </lineage>
</organism>
<accession>A0A7J5C2W2</accession>
<dbReference type="NCBIfam" id="TIGR02605">
    <property type="entry name" value="CxxC_CxxC_SSSS"/>
    <property type="match status" value="1"/>
</dbReference>
<dbReference type="AlphaFoldDB" id="A0A7J5C2W2"/>
<evidence type="ECO:0000256" key="1">
    <source>
        <dbReference type="SAM" id="MobiDB-lite"/>
    </source>
</evidence>
<name>A0A7J5C2W2_9MICO</name>
<sequence>MPLYEFACPSGHATETNFSLRDVPSAIDCPECSVRARRRMVAPHLGRGASSAMRVLDATSRSAHEPEVVRSTAPGTRTPAPVSRDPRHARLPHP</sequence>
<evidence type="ECO:0000259" key="2">
    <source>
        <dbReference type="SMART" id="SM00834"/>
    </source>
</evidence>
<gene>
    <name evidence="3" type="ORF">F8O01_01470</name>
</gene>